<organism evidence="2 3">
    <name type="scientific">Metabacillus lacus</name>
    <dbReference type="NCBI Taxonomy" id="1983721"/>
    <lineage>
        <taxon>Bacteria</taxon>
        <taxon>Bacillati</taxon>
        <taxon>Bacillota</taxon>
        <taxon>Bacilli</taxon>
        <taxon>Bacillales</taxon>
        <taxon>Bacillaceae</taxon>
        <taxon>Metabacillus</taxon>
    </lineage>
</organism>
<dbReference type="Pfam" id="PF13302">
    <property type="entry name" value="Acetyltransf_3"/>
    <property type="match status" value="1"/>
</dbReference>
<evidence type="ECO:0000313" key="3">
    <source>
        <dbReference type="Proteomes" id="UP000448867"/>
    </source>
</evidence>
<dbReference type="InterPro" id="IPR000182">
    <property type="entry name" value="GNAT_dom"/>
</dbReference>
<keyword evidence="2" id="KW-0808">Transferase</keyword>
<sequence>MFPDLTTERLRLRDIGAADANDIYRVFSDKRVTRYYGQEPFHDQQQAEKLVQQFQLLLEEERGIRWGIERREDNQFLGTIGFHAYNKTHRRAEIGYELCAESWGNGYMSEAAGTVISYGYEKLLLNRISAVVFLQNQVSASLLKKLGFQEEGILREYMYQGNLPQDAYMFSLLRSGWENK</sequence>
<dbReference type="PROSITE" id="PS51186">
    <property type="entry name" value="GNAT"/>
    <property type="match status" value="1"/>
</dbReference>
<accession>A0A7X2J291</accession>
<dbReference type="EMBL" id="WKKI01000051">
    <property type="protein sequence ID" value="MRX73919.1"/>
    <property type="molecule type" value="Genomic_DNA"/>
</dbReference>
<dbReference type="RefSeq" id="WP_343031608.1">
    <property type="nucleotide sequence ID" value="NZ_WKKI01000051.1"/>
</dbReference>
<feature type="domain" description="N-acetyltransferase" evidence="1">
    <location>
        <begin position="10"/>
        <end position="174"/>
    </location>
</feature>
<protein>
    <submittedName>
        <fullName evidence="2">GNAT family N-acetyltransferase</fullName>
    </submittedName>
</protein>
<dbReference type="GO" id="GO:0005737">
    <property type="term" value="C:cytoplasm"/>
    <property type="evidence" value="ECO:0007669"/>
    <property type="project" value="TreeGrafter"/>
</dbReference>
<evidence type="ECO:0000259" key="1">
    <source>
        <dbReference type="PROSITE" id="PS51186"/>
    </source>
</evidence>
<reference evidence="2 3" key="1">
    <citation type="submission" date="2019-11" db="EMBL/GenBank/DDBJ databases">
        <title>Bacillus lacus genome.</title>
        <authorList>
            <person name="Allen C.J."/>
            <person name="Newman J.D."/>
        </authorList>
    </citation>
    <scope>NUCLEOTIDE SEQUENCE [LARGE SCALE GENOMIC DNA]</scope>
    <source>
        <strain evidence="2 3">KCTC 33946</strain>
    </source>
</reference>
<keyword evidence="3" id="KW-1185">Reference proteome</keyword>
<gene>
    <name evidence="2" type="ORF">GJU40_17435</name>
</gene>
<dbReference type="PANTHER" id="PTHR43441:SF11">
    <property type="entry name" value="RIBOSOMAL-PROTEIN-SERINE ACETYLTRANSFERASE"/>
    <property type="match status" value="1"/>
</dbReference>
<dbReference type="GO" id="GO:0008999">
    <property type="term" value="F:protein-N-terminal-alanine acetyltransferase activity"/>
    <property type="evidence" value="ECO:0007669"/>
    <property type="project" value="TreeGrafter"/>
</dbReference>
<dbReference type="InterPro" id="IPR016181">
    <property type="entry name" value="Acyl_CoA_acyltransferase"/>
</dbReference>
<evidence type="ECO:0000313" key="2">
    <source>
        <dbReference type="EMBL" id="MRX73919.1"/>
    </source>
</evidence>
<proteinExistence type="predicted"/>
<dbReference type="Gene3D" id="3.40.630.30">
    <property type="match status" value="1"/>
</dbReference>
<dbReference type="PANTHER" id="PTHR43441">
    <property type="entry name" value="RIBOSOMAL-PROTEIN-SERINE ACETYLTRANSFERASE"/>
    <property type="match status" value="1"/>
</dbReference>
<dbReference type="AlphaFoldDB" id="A0A7X2J291"/>
<name>A0A7X2J291_9BACI</name>
<dbReference type="InterPro" id="IPR051908">
    <property type="entry name" value="Ribosomal_N-acetyltransferase"/>
</dbReference>
<dbReference type="Proteomes" id="UP000448867">
    <property type="component" value="Unassembled WGS sequence"/>
</dbReference>
<comment type="caution">
    <text evidence="2">The sequence shown here is derived from an EMBL/GenBank/DDBJ whole genome shotgun (WGS) entry which is preliminary data.</text>
</comment>
<dbReference type="SUPFAM" id="SSF55729">
    <property type="entry name" value="Acyl-CoA N-acyltransferases (Nat)"/>
    <property type="match status" value="1"/>
</dbReference>
<dbReference type="GO" id="GO:1990189">
    <property type="term" value="F:protein N-terminal-serine acetyltransferase activity"/>
    <property type="evidence" value="ECO:0007669"/>
    <property type="project" value="TreeGrafter"/>
</dbReference>